<dbReference type="EMBL" id="JAOCJW010000006">
    <property type="protein sequence ID" value="MDH2004879.1"/>
    <property type="molecule type" value="Genomic_DNA"/>
</dbReference>
<gene>
    <name evidence="1" type="ORF">N5J23_04835</name>
</gene>
<evidence type="ECO:0000313" key="2">
    <source>
        <dbReference type="Proteomes" id="UP001161294"/>
    </source>
</evidence>
<dbReference type="AlphaFoldDB" id="A0AA42W299"/>
<proteinExistence type="predicted"/>
<name>A0AA42W299_9BURK</name>
<evidence type="ECO:0000313" key="1">
    <source>
        <dbReference type="EMBL" id="MDH2004879.1"/>
    </source>
</evidence>
<organism evidence="1 2">
    <name type="scientific">Comamonas aquatica</name>
    <dbReference type="NCBI Taxonomy" id="225991"/>
    <lineage>
        <taxon>Bacteria</taxon>
        <taxon>Pseudomonadati</taxon>
        <taxon>Pseudomonadota</taxon>
        <taxon>Betaproteobacteria</taxon>
        <taxon>Burkholderiales</taxon>
        <taxon>Comamonadaceae</taxon>
        <taxon>Comamonas</taxon>
    </lineage>
</organism>
<reference evidence="1" key="1">
    <citation type="submission" date="2022-09" db="EMBL/GenBank/DDBJ databases">
        <title>Intensive care unit water sources are persistently colonized with multi-drug resistant bacteria and are the site of extensive horizontal gene transfer of antibiotic resistance genes.</title>
        <authorList>
            <person name="Diorio-Toth L."/>
        </authorList>
    </citation>
    <scope>NUCLEOTIDE SEQUENCE</scope>
    <source>
        <strain evidence="1">GD03686</strain>
    </source>
</reference>
<sequence length="81" mass="9006">MKTPHTSNESQPTSFEALSAKLEAMELLLQQITLVLECEPRFTAEKLHHWSGICIDRMLATGSTAPQTVAALQELRKRVTA</sequence>
<protein>
    <submittedName>
        <fullName evidence="1">Uncharacterized protein</fullName>
    </submittedName>
</protein>
<dbReference type="RefSeq" id="WP_279852807.1">
    <property type="nucleotide sequence ID" value="NZ_JAOCIA010000005.1"/>
</dbReference>
<dbReference type="Proteomes" id="UP001161294">
    <property type="component" value="Unassembled WGS sequence"/>
</dbReference>
<accession>A0AA42W299</accession>
<comment type="caution">
    <text evidence="1">The sequence shown here is derived from an EMBL/GenBank/DDBJ whole genome shotgun (WGS) entry which is preliminary data.</text>
</comment>